<organism evidence="1 2">
    <name type="scientific">Flavobacterium erciyesense</name>
    <dbReference type="NCBI Taxonomy" id="2825842"/>
    <lineage>
        <taxon>Bacteria</taxon>
        <taxon>Pseudomonadati</taxon>
        <taxon>Bacteroidota</taxon>
        <taxon>Flavobacteriia</taxon>
        <taxon>Flavobacteriales</taxon>
        <taxon>Flavobacteriaceae</taxon>
        <taxon>Flavobacterium</taxon>
    </lineage>
</organism>
<dbReference type="Proteomes" id="UP000679008">
    <property type="component" value="Unassembled WGS sequence"/>
</dbReference>
<keyword evidence="2" id="KW-1185">Reference proteome</keyword>
<gene>
    <name evidence="1" type="ORF">KBJ98_03315</name>
</gene>
<dbReference type="EMBL" id="JAGPXB010000002">
    <property type="protein sequence ID" value="MBQ0907728.1"/>
    <property type="molecule type" value="Genomic_DNA"/>
</dbReference>
<name>A0ABS5D132_9FLAO</name>
<evidence type="ECO:0000313" key="2">
    <source>
        <dbReference type="Proteomes" id="UP000679008"/>
    </source>
</evidence>
<dbReference type="RefSeq" id="WP_210788267.1">
    <property type="nucleotide sequence ID" value="NZ_JAGPXB010000002.1"/>
</dbReference>
<comment type="caution">
    <text evidence="1">The sequence shown here is derived from an EMBL/GenBank/DDBJ whole genome shotgun (WGS) entry which is preliminary data.</text>
</comment>
<proteinExistence type="predicted"/>
<sequence>MIKANLREVFDYLNSDQILVISIKIEGVVFTSEQLKLLHDHIVNDKSIFNCIELDLKYYLSRRKALIVVLEEDFYDRLSYDFTDLKKYENKAASRFEIRNKEKNVLDTPQKVHPKNPCKYFNGKDMAYKKRHYKDAISEILKTPFHFFEVKEAEETLKETYTKMISDDC</sequence>
<evidence type="ECO:0000313" key="1">
    <source>
        <dbReference type="EMBL" id="MBQ0907728.1"/>
    </source>
</evidence>
<reference evidence="1 2" key="1">
    <citation type="submission" date="2021-04" db="EMBL/GenBank/DDBJ databases">
        <title>Description of novel Flavobacterium sp. F-328.</title>
        <authorList>
            <person name="Saticioglu I.B."/>
        </authorList>
    </citation>
    <scope>NUCLEOTIDE SEQUENCE [LARGE SCALE GENOMIC DNA]</scope>
    <source>
        <strain evidence="1 2">F-328</strain>
    </source>
</reference>
<accession>A0ABS5D132</accession>
<protein>
    <submittedName>
        <fullName evidence="1">Uncharacterized protein</fullName>
    </submittedName>
</protein>